<comment type="caution">
    <text evidence="3">The sequence shown here is derived from an EMBL/GenBank/DDBJ whole genome shotgun (WGS) entry which is preliminary data.</text>
</comment>
<protein>
    <recommendedName>
        <fullName evidence="5">Cytohesin Ubiquitin Protein Inducing domain-containing protein</fullName>
    </recommendedName>
</protein>
<feature type="region of interest" description="Disordered" evidence="2">
    <location>
        <begin position="187"/>
        <end position="229"/>
    </location>
</feature>
<feature type="region of interest" description="Disordered" evidence="2">
    <location>
        <begin position="634"/>
        <end position="654"/>
    </location>
</feature>
<evidence type="ECO:0008006" key="5">
    <source>
        <dbReference type="Google" id="ProtNLM"/>
    </source>
</evidence>
<keyword evidence="4" id="KW-1185">Reference proteome</keyword>
<organism evidence="3 4">
    <name type="scientific">Paragonimus westermani</name>
    <dbReference type="NCBI Taxonomy" id="34504"/>
    <lineage>
        <taxon>Eukaryota</taxon>
        <taxon>Metazoa</taxon>
        <taxon>Spiralia</taxon>
        <taxon>Lophotrochozoa</taxon>
        <taxon>Platyhelminthes</taxon>
        <taxon>Trematoda</taxon>
        <taxon>Digenea</taxon>
        <taxon>Plagiorchiida</taxon>
        <taxon>Troglotremata</taxon>
        <taxon>Troglotrematidae</taxon>
        <taxon>Paragonimus</taxon>
    </lineage>
</organism>
<proteinExistence type="predicted"/>
<evidence type="ECO:0000313" key="3">
    <source>
        <dbReference type="EMBL" id="KAF8571721.1"/>
    </source>
</evidence>
<dbReference type="EMBL" id="JTDF01000358">
    <property type="protein sequence ID" value="KAF8571721.1"/>
    <property type="molecule type" value="Genomic_DNA"/>
</dbReference>
<feature type="region of interest" description="Disordered" evidence="2">
    <location>
        <begin position="267"/>
        <end position="369"/>
    </location>
</feature>
<evidence type="ECO:0000256" key="2">
    <source>
        <dbReference type="SAM" id="MobiDB-lite"/>
    </source>
</evidence>
<dbReference type="Proteomes" id="UP000699462">
    <property type="component" value="Unassembled WGS sequence"/>
</dbReference>
<dbReference type="OrthoDB" id="6253113at2759"/>
<evidence type="ECO:0000313" key="4">
    <source>
        <dbReference type="Proteomes" id="UP000699462"/>
    </source>
</evidence>
<dbReference type="AlphaFoldDB" id="A0A8T0DYQ2"/>
<feature type="compositionally biased region" description="Polar residues" evidence="2">
    <location>
        <begin position="420"/>
        <end position="438"/>
    </location>
</feature>
<feature type="region of interest" description="Disordered" evidence="2">
    <location>
        <begin position="390"/>
        <end position="438"/>
    </location>
</feature>
<feature type="compositionally biased region" description="Polar residues" evidence="2">
    <location>
        <begin position="278"/>
        <end position="292"/>
    </location>
</feature>
<keyword evidence="1" id="KW-0175">Coiled coil</keyword>
<name>A0A8T0DYQ2_9TREM</name>
<feature type="coiled-coil region" evidence="1">
    <location>
        <begin position="233"/>
        <end position="260"/>
    </location>
</feature>
<reference evidence="3 4" key="1">
    <citation type="submission" date="2019-07" db="EMBL/GenBank/DDBJ databases">
        <title>Annotation for the trematode Paragonimus westermani.</title>
        <authorList>
            <person name="Choi Y.-J."/>
        </authorList>
    </citation>
    <scope>NUCLEOTIDE SEQUENCE [LARGE SCALE GENOMIC DNA]</scope>
    <source>
        <strain evidence="3">180907_Pwestermani</strain>
    </source>
</reference>
<accession>A0A8T0DYQ2</accession>
<evidence type="ECO:0000256" key="1">
    <source>
        <dbReference type="SAM" id="Coils"/>
    </source>
</evidence>
<gene>
    <name evidence="3" type="ORF">P879_01220</name>
</gene>
<feature type="compositionally biased region" description="Basic residues" evidence="2">
    <location>
        <begin position="312"/>
        <end position="321"/>
    </location>
</feature>
<sequence>MGMPPNHPLSNFRLISVPLVRCKPPKGLPTFPPDMQASENCNHQSQPYRYYPLQQHETQQLWYVLDKDVEKQLSTKHCHSSFPNLVPWSCVLHPNFAWPKAGSHPQYYNTIPLKSTPQKLHTHGSSKRYKDQPPVFMSQQSVRPSSVDALRNIQNVQIAHPVQLRRDPDLVKHCKRWPTGQTNVLQITSNVSSDQKIPMRSSEATDSNTEETEGTKNEPNPNSDTLPPLERKLNRLFERKRQLTEQLLEEERSLQRLVHEEMSITGVSPDVSSHMGHQCTQNGSQKSSSDLSIPSAEEESQFSRPNCIMGKFRWKTARRSKSAHERSSVRSQSHRKSMFRYTELSDESPNSRGFTPLDGTHQLPSEKRAETPVLRKHLKWWRLNRRRSTIEESKRHPSPEAVIVNSALRSRGNSMPPCDQRSTTVYSNTPRGRSNRSSMKMPGFIVPDWWEKVVLGNGGQFFAGHHHLPDHWIVMRNSNQVMLMNNEDQLGCRGHFLFQPTTQCPNHKMTGPSIRSAQAYTNVDRRPPFTETDDSLRFVPNTVTGDVSAPKLSKTDEHHRKHKQINRMFQQQPEQWTTIRCEPGLQRYSTKFRQSPPPIPPKGAAYQVESHLAAPVYFHPILKCEQDLRHAQTATTSSDSGIKYRSGELQGADGNNVKQFSMANTGQVNTTDRTTFVPIRLSDRTACTQTVSEESACRQTRLPTEKLICLNVSSHSLNPCL</sequence>